<sequence length="63" mass="6624">MVVDPYAAEAVVRTRPTGTGCHAAGRHSYCMGELPIGLADGRPRTLDPGELPRAGAQGPLRRP</sequence>
<dbReference type="RefSeq" id="WP_345222071.1">
    <property type="nucleotide sequence ID" value="NZ_BAAAXE010000013.1"/>
</dbReference>
<feature type="region of interest" description="Disordered" evidence="1">
    <location>
        <begin position="40"/>
        <end position="63"/>
    </location>
</feature>
<keyword evidence="3" id="KW-1185">Reference proteome</keyword>
<reference evidence="2 3" key="1">
    <citation type="submission" date="2024-09" db="EMBL/GenBank/DDBJ databases">
        <authorList>
            <person name="Sun Q."/>
            <person name="Mori K."/>
        </authorList>
    </citation>
    <scope>NUCLEOTIDE SEQUENCE [LARGE SCALE GENOMIC DNA]</scope>
    <source>
        <strain evidence="2 3">JCM 4362</strain>
    </source>
</reference>
<proteinExistence type="predicted"/>
<evidence type="ECO:0000313" key="3">
    <source>
        <dbReference type="Proteomes" id="UP001589718"/>
    </source>
</evidence>
<comment type="caution">
    <text evidence="2">The sequence shown here is derived from an EMBL/GenBank/DDBJ whole genome shotgun (WGS) entry which is preliminary data.</text>
</comment>
<dbReference type="Proteomes" id="UP001589718">
    <property type="component" value="Unassembled WGS sequence"/>
</dbReference>
<name>A0ABV5PA30_STRCM</name>
<dbReference type="EMBL" id="JBHMCR010000004">
    <property type="protein sequence ID" value="MFB9520045.1"/>
    <property type="molecule type" value="Genomic_DNA"/>
</dbReference>
<gene>
    <name evidence="2" type="ORF">ACFFTU_08820</name>
</gene>
<protein>
    <submittedName>
        <fullName evidence="2">Uncharacterized protein</fullName>
    </submittedName>
</protein>
<evidence type="ECO:0000313" key="2">
    <source>
        <dbReference type="EMBL" id="MFB9520045.1"/>
    </source>
</evidence>
<accession>A0ABV5PA30</accession>
<evidence type="ECO:0000256" key="1">
    <source>
        <dbReference type="SAM" id="MobiDB-lite"/>
    </source>
</evidence>
<organism evidence="2 3">
    <name type="scientific">Streptomyces cremeus</name>
    <dbReference type="NCBI Taxonomy" id="66881"/>
    <lineage>
        <taxon>Bacteria</taxon>
        <taxon>Bacillati</taxon>
        <taxon>Actinomycetota</taxon>
        <taxon>Actinomycetes</taxon>
        <taxon>Kitasatosporales</taxon>
        <taxon>Streptomycetaceae</taxon>
        <taxon>Streptomyces</taxon>
    </lineage>
</organism>